<name>A0ABR4J8C6_9EURO</name>
<organism evidence="4 5">
    <name type="scientific">Aspergillus pseudoustus</name>
    <dbReference type="NCBI Taxonomy" id="1810923"/>
    <lineage>
        <taxon>Eukaryota</taxon>
        <taxon>Fungi</taxon>
        <taxon>Dikarya</taxon>
        <taxon>Ascomycota</taxon>
        <taxon>Pezizomycotina</taxon>
        <taxon>Eurotiomycetes</taxon>
        <taxon>Eurotiomycetidae</taxon>
        <taxon>Eurotiales</taxon>
        <taxon>Aspergillaceae</taxon>
        <taxon>Aspergillus</taxon>
        <taxon>Aspergillus subgen. Nidulantes</taxon>
    </lineage>
</organism>
<evidence type="ECO:0000256" key="2">
    <source>
        <dbReference type="ARBA" id="ARBA00023026"/>
    </source>
</evidence>
<keyword evidence="3" id="KW-0732">Signal</keyword>
<dbReference type="SUPFAM" id="SSF51445">
    <property type="entry name" value="(Trans)glycosidases"/>
    <property type="match status" value="1"/>
</dbReference>
<reference evidence="4 5" key="1">
    <citation type="submission" date="2024-07" db="EMBL/GenBank/DDBJ databases">
        <title>Section-level genome sequencing and comparative genomics of Aspergillus sections Usti and Cavernicolus.</title>
        <authorList>
            <consortium name="Lawrence Berkeley National Laboratory"/>
            <person name="Nybo J.L."/>
            <person name="Vesth T.C."/>
            <person name="Theobald S."/>
            <person name="Frisvad J.C."/>
            <person name="Larsen T.O."/>
            <person name="Kjaerboelling I."/>
            <person name="Rothschild-Mancinelli K."/>
            <person name="Lyhne E.K."/>
            <person name="Kogle M.E."/>
            <person name="Barry K."/>
            <person name="Clum A."/>
            <person name="Na H."/>
            <person name="Ledsgaard L."/>
            <person name="Lin J."/>
            <person name="Lipzen A."/>
            <person name="Kuo A."/>
            <person name="Riley R."/>
            <person name="Mondo S."/>
            <person name="Labutti K."/>
            <person name="Haridas S."/>
            <person name="Pangalinan J."/>
            <person name="Salamov A.A."/>
            <person name="Simmons B.A."/>
            <person name="Magnuson J.K."/>
            <person name="Chen J."/>
            <person name="Drula E."/>
            <person name="Henrissat B."/>
            <person name="Wiebenga A."/>
            <person name="Lubbers R.J."/>
            <person name="Gomes A.C."/>
            <person name="Makela M.R."/>
            <person name="Stajich J."/>
            <person name="Grigoriev I.V."/>
            <person name="Mortensen U.H."/>
            <person name="De Vries R.P."/>
            <person name="Baker S.E."/>
            <person name="Andersen M.R."/>
        </authorList>
    </citation>
    <scope>NUCLEOTIDE SEQUENCE [LARGE SCALE GENOMIC DNA]</scope>
    <source>
        <strain evidence="4 5">CBS 123904</strain>
    </source>
</reference>
<evidence type="ECO:0000313" key="4">
    <source>
        <dbReference type="EMBL" id="KAL2835332.1"/>
    </source>
</evidence>
<dbReference type="PANTHER" id="PTHR47700">
    <property type="entry name" value="V CHITINASE, PUTATIVE (AFU_ORTHOLOGUE AFUA_6G13720)-RELATED"/>
    <property type="match status" value="1"/>
</dbReference>
<dbReference type="PANTHER" id="PTHR47700:SF2">
    <property type="entry name" value="CHITINASE"/>
    <property type="match status" value="1"/>
</dbReference>
<dbReference type="Proteomes" id="UP001610446">
    <property type="component" value="Unassembled WGS sequence"/>
</dbReference>
<dbReference type="Gene3D" id="3.20.20.80">
    <property type="entry name" value="Glycosidases"/>
    <property type="match status" value="1"/>
</dbReference>
<evidence type="ECO:0000256" key="3">
    <source>
        <dbReference type="SAM" id="SignalP"/>
    </source>
</evidence>
<accession>A0ABR4J8C6</accession>
<dbReference type="InterPro" id="IPR017853">
    <property type="entry name" value="GH"/>
</dbReference>
<keyword evidence="2" id="KW-0843">Virulence</keyword>
<dbReference type="SUPFAM" id="SSF54556">
    <property type="entry name" value="Chitinase insertion domain"/>
    <property type="match status" value="1"/>
</dbReference>
<dbReference type="EMBL" id="JBFXLU010000209">
    <property type="protein sequence ID" value="KAL2835332.1"/>
    <property type="molecule type" value="Genomic_DNA"/>
</dbReference>
<keyword evidence="5" id="KW-1185">Reference proteome</keyword>
<feature type="signal peptide" evidence="3">
    <location>
        <begin position="1"/>
        <end position="22"/>
    </location>
</feature>
<comment type="caution">
    <text evidence="4">The sequence shown here is derived from an EMBL/GenBank/DDBJ whole genome shotgun (WGS) entry which is preliminary data.</text>
</comment>
<sequence>MPVIHRIFATILWALIVESTYAAQDVKGNPVLKLGDAAPIDSPGTYYSDLHPCPTACLDNKPENRTVHSTLERLQHCGEAMLFDLALYNPVDSPVGSAKLRTCTAGTPRDANTTVNAPYIAVTSEEQTYFSLVLGQRGAKVSQVDGAVSALEYLQEFMAEDSNCDVPVALGYSNRTVVGMYLGATFGRDTASSAIERLVKHAQENGFAETTVVQLYSDSRNANHVLGVAISPLGDVAVVQKLLAAWSQADCPSEFDQTFTWEDVPGSESDAGQWDAGNQWAAEGLNLTETTYALSMITKAGVPTNKIFVGESSYGQSFMISEKCCTGLYCFFEEDWLNSPAAKGKCTDTGGYMSNAEIDDILILNHNT</sequence>
<dbReference type="Gene3D" id="3.10.50.10">
    <property type="match status" value="1"/>
</dbReference>
<evidence type="ECO:0000313" key="5">
    <source>
        <dbReference type="Proteomes" id="UP001610446"/>
    </source>
</evidence>
<dbReference type="InterPro" id="IPR029070">
    <property type="entry name" value="Chitinase_insertion_sf"/>
</dbReference>
<proteinExistence type="predicted"/>
<evidence type="ECO:0000256" key="1">
    <source>
        <dbReference type="ARBA" id="ARBA00022669"/>
    </source>
</evidence>
<keyword evidence="1" id="KW-0147">Chitin-binding</keyword>
<gene>
    <name evidence="4" type="ORF">BJY01DRAFT_252754</name>
</gene>
<dbReference type="InterPro" id="IPR053214">
    <property type="entry name" value="LysM12-like"/>
</dbReference>
<feature type="chain" id="PRO_5045952338" evidence="3">
    <location>
        <begin position="23"/>
        <end position="368"/>
    </location>
</feature>
<protein>
    <submittedName>
        <fullName evidence="4">Uncharacterized protein</fullName>
    </submittedName>
</protein>